<comment type="function">
    <text evidence="3">The glycine cleavage system catalyzes the degradation of glycine. The H protein shuttles the methylamine group of glycine from the P protein to the T protein.</text>
</comment>
<dbReference type="SUPFAM" id="SSF51230">
    <property type="entry name" value="Single hybrid motif"/>
    <property type="match status" value="1"/>
</dbReference>
<dbReference type="RefSeq" id="WP_194215600.1">
    <property type="nucleotide sequence ID" value="NZ_CP061205.1"/>
</dbReference>
<name>A0ABV7D8B2_9PROT</name>
<proteinExistence type="inferred from homology"/>
<evidence type="ECO:0000313" key="6">
    <source>
        <dbReference type="Proteomes" id="UP001595444"/>
    </source>
</evidence>
<evidence type="ECO:0000259" key="4">
    <source>
        <dbReference type="PROSITE" id="PS50968"/>
    </source>
</evidence>
<dbReference type="InterPro" id="IPR033753">
    <property type="entry name" value="GCV_H/Fam206"/>
</dbReference>
<dbReference type="PANTHER" id="PTHR11715:SF3">
    <property type="entry name" value="GLYCINE CLEAVAGE SYSTEM H PROTEIN-RELATED"/>
    <property type="match status" value="1"/>
</dbReference>
<comment type="similarity">
    <text evidence="1 3">Belongs to the GcvH family.</text>
</comment>
<dbReference type="InterPro" id="IPR002930">
    <property type="entry name" value="GCV_H"/>
</dbReference>
<dbReference type="Proteomes" id="UP001595444">
    <property type="component" value="Unassembled WGS sequence"/>
</dbReference>
<sequence>MLKYTEDHEWILVEGDTATIGITDHAQSALGDIVFVELPEIGVSFSKGDDAAVVESVKAASEVYAPISGDILEVNTDLEADPAIVNSSPMDDGWFFKMKIADSSELDDMMDEAGYGEYVAGLE</sequence>
<comment type="caution">
    <text evidence="5">The sequence shown here is derived from an EMBL/GenBank/DDBJ whole genome shotgun (WGS) entry which is preliminary data.</text>
</comment>
<gene>
    <name evidence="3 5" type="primary">gcvH</name>
    <name evidence="5" type="ORF">ACFOKA_16235</name>
</gene>
<evidence type="ECO:0000256" key="1">
    <source>
        <dbReference type="ARBA" id="ARBA00009249"/>
    </source>
</evidence>
<reference evidence="6" key="1">
    <citation type="journal article" date="2019" name="Int. J. Syst. Evol. Microbiol.">
        <title>The Global Catalogue of Microorganisms (GCM) 10K type strain sequencing project: providing services to taxonomists for standard genome sequencing and annotation.</title>
        <authorList>
            <consortium name="The Broad Institute Genomics Platform"/>
            <consortium name="The Broad Institute Genome Sequencing Center for Infectious Disease"/>
            <person name="Wu L."/>
            <person name="Ma J."/>
        </authorList>
    </citation>
    <scope>NUCLEOTIDE SEQUENCE [LARGE SCALE GENOMIC DNA]</scope>
    <source>
        <strain evidence="6">KCTC 62164</strain>
    </source>
</reference>
<feature type="modified residue" description="N6-lipoyllysine" evidence="3">
    <location>
        <position position="58"/>
    </location>
</feature>
<dbReference type="PROSITE" id="PS00189">
    <property type="entry name" value="LIPOYL"/>
    <property type="match status" value="1"/>
</dbReference>
<dbReference type="InterPro" id="IPR000089">
    <property type="entry name" value="Biotin_lipoyl"/>
</dbReference>
<dbReference type="InterPro" id="IPR017453">
    <property type="entry name" value="GCV_H_sub"/>
</dbReference>
<accession>A0ABV7D8B2</accession>
<dbReference type="InterPro" id="IPR011053">
    <property type="entry name" value="Single_hybrid_motif"/>
</dbReference>
<dbReference type="PANTHER" id="PTHR11715">
    <property type="entry name" value="GLYCINE CLEAVAGE SYSTEM H PROTEIN"/>
    <property type="match status" value="1"/>
</dbReference>
<dbReference type="EMBL" id="JBHRSL010000027">
    <property type="protein sequence ID" value="MFC3053448.1"/>
    <property type="molecule type" value="Genomic_DNA"/>
</dbReference>
<dbReference type="NCBIfam" id="NF002270">
    <property type="entry name" value="PRK01202.1"/>
    <property type="match status" value="1"/>
</dbReference>
<comment type="cofactor">
    <cofactor evidence="3">
        <name>(R)-lipoate</name>
        <dbReference type="ChEBI" id="CHEBI:83088"/>
    </cofactor>
    <text evidence="3">Binds 1 lipoyl cofactor covalently.</text>
</comment>
<evidence type="ECO:0000256" key="3">
    <source>
        <dbReference type="HAMAP-Rule" id="MF_00272"/>
    </source>
</evidence>
<feature type="domain" description="Lipoyl-binding" evidence="4">
    <location>
        <begin position="17"/>
        <end position="99"/>
    </location>
</feature>
<dbReference type="NCBIfam" id="TIGR00527">
    <property type="entry name" value="gcvH"/>
    <property type="match status" value="1"/>
</dbReference>
<comment type="subunit">
    <text evidence="3">The glycine cleavage system is composed of four proteins: P, T, L and H.</text>
</comment>
<dbReference type="InterPro" id="IPR003016">
    <property type="entry name" value="2-oxoA_DH_lipoyl-BS"/>
</dbReference>
<dbReference type="CDD" id="cd06848">
    <property type="entry name" value="GCS_H"/>
    <property type="match status" value="1"/>
</dbReference>
<dbReference type="Gene3D" id="2.40.50.100">
    <property type="match status" value="1"/>
</dbReference>
<evidence type="ECO:0000313" key="5">
    <source>
        <dbReference type="EMBL" id="MFC3053448.1"/>
    </source>
</evidence>
<protein>
    <recommendedName>
        <fullName evidence="3">Glycine cleavage system H protein</fullName>
    </recommendedName>
</protein>
<dbReference type="PROSITE" id="PS50968">
    <property type="entry name" value="BIOTINYL_LIPOYL"/>
    <property type="match status" value="1"/>
</dbReference>
<dbReference type="HAMAP" id="MF_00272">
    <property type="entry name" value="GcvH"/>
    <property type="match status" value="1"/>
</dbReference>
<evidence type="ECO:0000256" key="2">
    <source>
        <dbReference type="ARBA" id="ARBA00022823"/>
    </source>
</evidence>
<keyword evidence="6" id="KW-1185">Reference proteome</keyword>
<keyword evidence="2 3" id="KW-0450">Lipoyl</keyword>
<organism evidence="5 6">
    <name type="scientific">Kordiimonas pumila</name>
    <dbReference type="NCBI Taxonomy" id="2161677"/>
    <lineage>
        <taxon>Bacteria</taxon>
        <taxon>Pseudomonadati</taxon>
        <taxon>Pseudomonadota</taxon>
        <taxon>Alphaproteobacteria</taxon>
        <taxon>Kordiimonadales</taxon>
        <taxon>Kordiimonadaceae</taxon>
        <taxon>Kordiimonas</taxon>
    </lineage>
</organism>
<dbReference type="Pfam" id="PF01597">
    <property type="entry name" value="GCV_H"/>
    <property type="match status" value="1"/>
</dbReference>